<feature type="region of interest" description="Disordered" evidence="6">
    <location>
        <begin position="652"/>
        <end position="681"/>
    </location>
</feature>
<name>A0AAW0UML5_SCYPA</name>
<evidence type="ECO:0000313" key="8">
    <source>
        <dbReference type="EMBL" id="KAK8399862.1"/>
    </source>
</evidence>
<feature type="domain" description="MRH" evidence="7">
    <location>
        <begin position="360"/>
        <end position="489"/>
    </location>
</feature>
<evidence type="ECO:0000256" key="3">
    <source>
        <dbReference type="ARBA" id="ARBA00022824"/>
    </source>
</evidence>
<dbReference type="GO" id="GO:0030970">
    <property type="term" value="P:retrograde protein transport, ER to cytosol"/>
    <property type="evidence" value="ECO:0007669"/>
    <property type="project" value="TreeGrafter"/>
</dbReference>
<dbReference type="GO" id="GO:0005788">
    <property type="term" value="C:endoplasmic reticulum lumen"/>
    <property type="evidence" value="ECO:0007669"/>
    <property type="project" value="TreeGrafter"/>
</dbReference>
<feature type="compositionally biased region" description="Basic and acidic residues" evidence="6">
    <location>
        <begin position="820"/>
        <end position="830"/>
    </location>
</feature>
<accession>A0AAW0UML5</accession>
<gene>
    <name evidence="8" type="ORF">O3P69_002919</name>
</gene>
<feature type="coiled-coil region" evidence="5">
    <location>
        <begin position="768"/>
        <end position="820"/>
    </location>
</feature>
<dbReference type="InterPro" id="IPR009011">
    <property type="entry name" value="Man6P_isomerase_rcpt-bd_dom_sf"/>
</dbReference>
<feature type="compositionally biased region" description="Gly residues" evidence="6">
    <location>
        <begin position="590"/>
        <end position="605"/>
    </location>
</feature>
<dbReference type="PANTHER" id="PTHR15414:SF5">
    <property type="entry name" value="PROTEIN OS-9"/>
    <property type="match status" value="1"/>
</dbReference>
<feature type="compositionally biased region" description="Acidic residues" evidence="6">
    <location>
        <begin position="522"/>
        <end position="531"/>
    </location>
</feature>
<evidence type="ECO:0000256" key="6">
    <source>
        <dbReference type="SAM" id="MobiDB-lite"/>
    </source>
</evidence>
<evidence type="ECO:0000313" key="9">
    <source>
        <dbReference type="Proteomes" id="UP001487740"/>
    </source>
</evidence>
<comment type="caution">
    <text evidence="8">The sequence shown here is derived from an EMBL/GenBank/DDBJ whole genome shotgun (WGS) entry which is preliminary data.</text>
</comment>
<reference evidence="8 9" key="1">
    <citation type="submission" date="2023-03" db="EMBL/GenBank/DDBJ databases">
        <title>High-quality genome of Scylla paramamosain provides insights in environmental adaptation.</title>
        <authorList>
            <person name="Zhang L."/>
        </authorList>
    </citation>
    <scope>NUCLEOTIDE SEQUENCE [LARGE SCALE GENOMIC DNA]</scope>
    <source>
        <strain evidence="8">LZ_2023a</strain>
        <tissue evidence="8">Muscle</tissue>
    </source>
</reference>
<feature type="region of interest" description="Disordered" evidence="6">
    <location>
        <begin position="586"/>
        <end position="609"/>
    </location>
</feature>
<evidence type="ECO:0000256" key="2">
    <source>
        <dbReference type="ARBA" id="ARBA00022729"/>
    </source>
</evidence>
<protein>
    <recommendedName>
        <fullName evidence="7">MRH domain-containing protein</fullName>
    </recommendedName>
</protein>
<dbReference type="InterPro" id="IPR045149">
    <property type="entry name" value="OS-9-like"/>
</dbReference>
<evidence type="ECO:0000259" key="7">
    <source>
        <dbReference type="PROSITE" id="PS51914"/>
    </source>
</evidence>
<organism evidence="8 9">
    <name type="scientific">Scylla paramamosain</name>
    <name type="common">Mud crab</name>
    <dbReference type="NCBI Taxonomy" id="85552"/>
    <lineage>
        <taxon>Eukaryota</taxon>
        <taxon>Metazoa</taxon>
        <taxon>Ecdysozoa</taxon>
        <taxon>Arthropoda</taxon>
        <taxon>Crustacea</taxon>
        <taxon>Multicrustacea</taxon>
        <taxon>Malacostraca</taxon>
        <taxon>Eumalacostraca</taxon>
        <taxon>Eucarida</taxon>
        <taxon>Decapoda</taxon>
        <taxon>Pleocyemata</taxon>
        <taxon>Brachyura</taxon>
        <taxon>Eubrachyura</taxon>
        <taxon>Portunoidea</taxon>
        <taxon>Portunidae</taxon>
        <taxon>Portuninae</taxon>
        <taxon>Scylla</taxon>
    </lineage>
</organism>
<keyword evidence="2" id="KW-0732">Signal</keyword>
<feature type="compositionally biased region" description="Basic and acidic residues" evidence="6">
    <location>
        <begin position="1"/>
        <end position="17"/>
    </location>
</feature>
<dbReference type="SUPFAM" id="SSF57302">
    <property type="entry name" value="Snake toxin-like"/>
    <property type="match status" value="1"/>
</dbReference>
<evidence type="ECO:0000256" key="1">
    <source>
        <dbReference type="ARBA" id="ARBA00004240"/>
    </source>
</evidence>
<feature type="region of interest" description="Disordered" evidence="6">
    <location>
        <begin position="820"/>
        <end position="950"/>
    </location>
</feature>
<evidence type="ECO:0000256" key="5">
    <source>
        <dbReference type="SAM" id="Coils"/>
    </source>
</evidence>
<feature type="region of interest" description="Disordered" evidence="6">
    <location>
        <begin position="507"/>
        <end position="532"/>
    </location>
</feature>
<feature type="compositionally biased region" description="Polar residues" evidence="6">
    <location>
        <begin position="831"/>
        <end position="842"/>
    </location>
</feature>
<dbReference type="InterPro" id="IPR045860">
    <property type="entry name" value="Snake_toxin-like_sf"/>
</dbReference>
<keyword evidence="4" id="KW-1015">Disulfide bond</keyword>
<dbReference type="Gene3D" id="2.10.60.10">
    <property type="entry name" value="CD59"/>
    <property type="match status" value="1"/>
</dbReference>
<dbReference type="CDD" id="cd00117">
    <property type="entry name" value="TFP"/>
    <property type="match status" value="1"/>
</dbReference>
<keyword evidence="9" id="KW-1185">Reference proteome</keyword>
<feature type="compositionally biased region" description="Basic residues" evidence="6">
    <location>
        <begin position="899"/>
        <end position="908"/>
    </location>
</feature>
<keyword evidence="3" id="KW-0256">Endoplasmic reticulum</keyword>
<feature type="region of interest" description="Disordered" evidence="6">
    <location>
        <begin position="1"/>
        <end position="65"/>
    </location>
</feature>
<dbReference type="AlphaFoldDB" id="A0AAW0UML5"/>
<dbReference type="EMBL" id="JARAKH010000010">
    <property type="protein sequence ID" value="KAK8399862.1"/>
    <property type="molecule type" value="Genomic_DNA"/>
</dbReference>
<feature type="compositionally biased region" description="Low complexity" evidence="6">
    <location>
        <begin position="866"/>
        <end position="880"/>
    </location>
</feature>
<dbReference type="InterPro" id="IPR044865">
    <property type="entry name" value="MRH_dom"/>
</dbReference>
<proteinExistence type="predicted"/>
<comment type="subcellular location">
    <subcellularLocation>
        <location evidence="1">Endoplasmic reticulum</location>
    </subcellularLocation>
</comment>
<dbReference type="PROSITE" id="PS51914">
    <property type="entry name" value="MRH"/>
    <property type="match status" value="1"/>
</dbReference>
<dbReference type="Proteomes" id="UP001487740">
    <property type="component" value="Unassembled WGS sequence"/>
</dbReference>
<evidence type="ECO:0000256" key="4">
    <source>
        <dbReference type="ARBA" id="ARBA00023157"/>
    </source>
</evidence>
<dbReference type="Pfam" id="PF07915">
    <property type="entry name" value="PRKCSH"/>
    <property type="match status" value="1"/>
</dbReference>
<keyword evidence="5" id="KW-0175">Coiled coil</keyword>
<dbReference type="InterPro" id="IPR012913">
    <property type="entry name" value="OS9-like_dom"/>
</dbReference>
<dbReference type="GO" id="GO:0030968">
    <property type="term" value="P:endoplasmic reticulum unfolded protein response"/>
    <property type="evidence" value="ECO:0007669"/>
    <property type="project" value="InterPro"/>
</dbReference>
<dbReference type="PANTHER" id="PTHR15414">
    <property type="entry name" value="OS-9-RELATED"/>
    <property type="match status" value="1"/>
</dbReference>
<sequence>MVGDGERRRRVGEEREGIQLVGGRKSKEKEGALTWMGERPGGDVDSVTRPLHSTRPAPPHSLSRSLLAPAPGHSCDCRIRLASLEYHPAPSSVVSFRLCPPVTCVLSEHRGVWRGGMGGVQAAAWWRVVAVMVVVAAAAGGEGALRCYKCNNCIKYELSQSQTCDPEDTRCMKMHMETGQVQRGCGTEDMCTNSETKLKTRYTDVSCCSEDNCNLAPSLQPMSMLPLLLLALFLPAARRFLHIAGWAAVVVVVGDGCVRMAGGALHLVFVSLFTLVPALHTTLNVDEINSVHYAVDILHKPVIKDQVREGEVMAMVNKYGQEYLCFLPAVVPLHSEYKHDDDILDQLVDISVLLKPMETAPCLIKTVDWWTYEFCYSSVIKQYHLEDNKASGPIIILGKYESEYNWKNSSETKNRLQRFHSQFYVNGTKCDLTGEPRSTEVRFHCEDGVGDYIQRVARSPHIITCAPALTEDQYNKYILYQEKKLKEEQEVEKKLFQQNAEILKETEIEDGSSLLQPSSSEGEQEDEDEDDNLKMNIKIFRMSPTNKHKTKHIRENKEDLVEVETQITLEEEADTHLKAEDMKVPVGSKEGMGGAAEGEGTGGNTDGEEIVKKLGDTLGGSMGGDTHGLMSNLKPHKLLQLLDPTEPYITENEELEEENEGENGLEEEIDEEEDDDEDEEREVGLEDMEALWQASKSTKRDHFSKLQKRLRQLGKMFINQGTTGARDAETDKIAEFRKMVDNIKEGHIKQLEREVNDWNHKILSKEGVQETEQALEEEEQRLGTALSSVMKALDVAEEKLSRVKKEMEVLEDYLDRQLKEMESTVSEESKPSTQAESTLQDQADQDSEGPMEGMPPSPHSSEEPLKVSSSSPFPASSSSARLSGGGTPHPLFTTPRERLNKRRGRKLPRTNIEVSETSSRHSKEEADKVEGDSQQKRLTKVRMEDESQKTKLEQTIKDKLQKLGHEKIGRKFEVKILTPNSLEDEDSTNAMLSQEEVEAFQNMIVNLLSANAEELEERENHRKLEKNYGLMTGPLCPPILTTGTLATFWLPAGDGRGSTNASPRRYDRENYECWRLTWGALVEEASEGHQTEGSRRLGESGIEARRPFVCSVLAGMLAEERLAS</sequence>
<feature type="compositionally biased region" description="Basic and acidic residues" evidence="6">
    <location>
        <begin position="918"/>
        <end position="950"/>
    </location>
</feature>
<dbReference type="Gene3D" id="2.70.130.10">
    <property type="entry name" value="Mannose-6-phosphate receptor binding domain"/>
    <property type="match status" value="1"/>
</dbReference>